<gene>
    <name evidence="2" type="ORF">GCM10009759_41500</name>
</gene>
<evidence type="ECO:0000313" key="2">
    <source>
        <dbReference type="EMBL" id="GAA2104885.1"/>
    </source>
</evidence>
<comment type="caution">
    <text evidence="2">The sequence shown here is derived from an EMBL/GenBank/DDBJ whole genome shotgun (WGS) entry which is preliminary data.</text>
</comment>
<name>A0ABP5IV88_9ACTN</name>
<proteinExistence type="predicted"/>
<evidence type="ECO:0000313" key="3">
    <source>
        <dbReference type="Proteomes" id="UP001500897"/>
    </source>
</evidence>
<dbReference type="EMBL" id="BAAANS010000027">
    <property type="protein sequence ID" value="GAA2104885.1"/>
    <property type="molecule type" value="Genomic_DNA"/>
</dbReference>
<feature type="compositionally biased region" description="Acidic residues" evidence="1">
    <location>
        <begin position="285"/>
        <end position="299"/>
    </location>
</feature>
<protein>
    <submittedName>
        <fullName evidence="2">Uncharacterized protein</fullName>
    </submittedName>
</protein>
<sequence>MSYDKPLKETELFKGGCSGAAATTGADTEGLSIAYALNGKKDGKTYLDVRLVDDTAYVKADVRGIAELAGEDASELDRNLDGLPPEAAPLKDLIDGKWVSADADAFKQIAEGMPGAGAEHDGGADPGAAPGVDPSVLQHFCDSVKSALSKNVSVTDLGKSGDADVIRVSAPARGLLDSVYGSLTDAAKEIPGAPAFPSKKKFDGFSEVPDRRLAADVRIVNGRVSAITLDLAQFGDKTDWSTHLPLRLGISAADTPIEAPSGATAFDVGKFKELLTSMEDGGSYGEDDFGTDTDTDTDYDYTAGAPLTASEYAQLEALGIDRDTAEALNHAGFGFDDIKEMAPELT</sequence>
<dbReference type="Proteomes" id="UP001500897">
    <property type="component" value="Unassembled WGS sequence"/>
</dbReference>
<organism evidence="2 3">
    <name type="scientific">Kitasatospora saccharophila</name>
    <dbReference type="NCBI Taxonomy" id="407973"/>
    <lineage>
        <taxon>Bacteria</taxon>
        <taxon>Bacillati</taxon>
        <taxon>Actinomycetota</taxon>
        <taxon>Actinomycetes</taxon>
        <taxon>Kitasatosporales</taxon>
        <taxon>Streptomycetaceae</taxon>
        <taxon>Kitasatospora</taxon>
    </lineage>
</organism>
<dbReference type="RefSeq" id="WP_344553883.1">
    <property type="nucleotide sequence ID" value="NZ_BAAANS010000027.1"/>
</dbReference>
<feature type="region of interest" description="Disordered" evidence="1">
    <location>
        <begin position="282"/>
        <end position="301"/>
    </location>
</feature>
<keyword evidence="3" id="KW-1185">Reference proteome</keyword>
<evidence type="ECO:0000256" key="1">
    <source>
        <dbReference type="SAM" id="MobiDB-lite"/>
    </source>
</evidence>
<reference evidence="3" key="1">
    <citation type="journal article" date="2019" name="Int. J. Syst. Evol. Microbiol.">
        <title>The Global Catalogue of Microorganisms (GCM) 10K type strain sequencing project: providing services to taxonomists for standard genome sequencing and annotation.</title>
        <authorList>
            <consortium name="The Broad Institute Genomics Platform"/>
            <consortium name="The Broad Institute Genome Sequencing Center for Infectious Disease"/>
            <person name="Wu L."/>
            <person name="Ma J."/>
        </authorList>
    </citation>
    <scope>NUCLEOTIDE SEQUENCE [LARGE SCALE GENOMIC DNA]</scope>
    <source>
        <strain evidence="3">JCM 14559</strain>
    </source>
</reference>
<accession>A0ABP5IV88</accession>